<dbReference type="GO" id="GO:0006508">
    <property type="term" value="P:proteolysis"/>
    <property type="evidence" value="ECO:0007669"/>
    <property type="project" value="UniProtKB-KW"/>
</dbReference>
<dbReference type="PROSITE" id="PS00141">
    <property type="entry name" value="ASP_PROTEASE"/>
    <property type="match status" value="2"/>
</dbReference>
<feature type="disulfide bond" evidence="10">
    <location>
        <begin position="101"/>
        <end position="106"/>
    </location>
</feature>
<evidence type="ECO:0000256" key="1">
    <source>
        <dbReference type="ARBA" id="ARBA00002318"/>
    </source>
</evidence>
<keyword evidence="15" id="KW-1185">Reference proteome</keyword>
<evidence type="ECO:0000256" key="11">
    <source>
        <dbReference type="RuleBase" id="RU000454"/>
    </source>
</evidence>
<dbReference type="Gene3D" id="2.60.40.1960">
    <property type="match status" value="1"/>
</dbReference>
<evidence type="ECO:0000256" key="6">
    <source>
        <dbReference type="ARBA" id="ARBA00022757"/>
    </source>
</evidence>
<dbReference type="FunFam" id="2.40.70.10:FF:000004">
    <property type="entry name" value="Pepsin A"/>
    <property type="match status" value="1"/>
</dbReference>
<evidence type="ECO:0000256" key="7">
    <source>
        <dbReference type="ARBA" id="ARBA00022801"/>
    </source>
</evidence>
<dbReference type="FunFam" id="2.40.70.10:FF:000006">
    <property type="entry name" value="Cathepsin E"/>
    <property type="match status" value="1"/>
</dbReference>
<dbReference type="Gene3D" id="6.10.140.60">
    <property type="match status" value="1"/>
</dbReference>
<keyword evidence="6" id="KW-0222">Digestion</keyword>
<evidence type="ECO:0000256" key="5">
    <source>
        <dbReference type="ARBA" id="ARBA00022750"/>
    </source>
</evidence>
<keyword evidence="12" id="KW-0732">Signal</keyword>
<comment type="similarity">
    <text evidence="2 11">Belongs to the peptidase A1 family.</text>
</comment>
<evidence type="ECO:0000313" key="14">
    <source>
        <dbReference type="EMBL" id="KAK5863478.1"/>
    </source>
</evidence>
<evidence type="ECO:0000256" key="3">
    <source>
        <dbReference type="ARBA" id="ARBA00011924"/>
    </source>
</evidence>
<dbReference type="Proteomes" id="UP001346869">
    <property type="component" value="Unassembled WGS sequence"/>
</dbReference>
<feature type="active site" evidence="9">
    <location>
        <position position="270"/>
    </location>
</feature>
<name>A0AAN7XHM1_ELEMC</name>
<feature type="chain" id="PRO_5042814144" description="pepsin A" evidence="12">
    <location>
        <begin position="18"/>
        <end position="377"/>
    </location>
</feature>
<dbReference type="GO" id="GO:0004190">
    <property type="term" value="F:aspartic-type endopeptidase activity"/>
    <property type="evidence" value="ECO:0007669"/>
    <property type="project" value="UniProtKB-KW"/>
</dbReference>
<keyword evidence="4 11" id="KW-0645">Protease</keyword>
<dbReference type="PRINTS" id="PR00792">
    <property type="entry name" value="PEPSIN"/>
</dbReference>
<reference evidence="14 15" key="2">
    <citation type="journal article" date="2023" name="Mol. Biol. Evol.">
        <title>Genomics of Secondarily Temperate Adaptation in the Only Non-Antarctic Icefish.</title>
        <authorList>
            <person name="Rivera-Colon A.G."/>
            <person name="Rayamajhi N."/>
            <person name="Minhas B.F."/>
            <person name="Madrigal G."/>
            <person name="Bilyk K.T."/>
            <person name="Yoon V."/>
            <person name="Hune M."/>
            <person name="Gregory S."/>
            <person name="Cheng C.H.C."/>
            <person name="Catchen J.M."/>
        </authorList>
    </citation>
    <scope>NUCLEOTIDE SEQUENCE [LARGE SCALE GENOMIC DNA]</scope>
    <source>
        <strain evidence="14">JMC-PN-2008</strain>
    </source>
</reference>
<sequence length="377" mass="40710">MMKWLVVLSALVAFSECFNRIPLIKGKTAREALQEKGLWEEYRKEHPYNPMAKFYQSGTESMTNDADLSYYGVISIGTPPQSFSVIFDTGSSNLWIPSVYCTSTACQNHRKFNPQQSSTFKWGSESLSIQYGTGSMTGYLASDTVEVGGISVVNQVFGLSETEAAFMANMVADGILGLAFQTIASDNVVPVFDNMVKQSLVSQPLFSVYLSSDSAQGSEVVFGGIDSTHYTGQITWIPLSSATYWQIKMDSVTINGQTVACAGGCQAIIDTGTSLIVGPTTDITNMNSWVGASTNQYGEATVNCQNIQSMPEVTFTLSGQAFTIPASAYVSQNSYGCSTGFGQGGTDQLWILGDVFIRQYYAIFDSQSQTIGLAQSA</sequence>
<evidence type="ECO:0000256" key="2">
    <source>
        <dbReference type="ARBA" id="ARBA00007447"/>
    </source>
</evidence>
<accession>A0AAN7XHM1</accession>
<keyword evidence="5 11" id="KW-0064">Aspartyl protease</keyword>
<dbReference type="SUPFAM" id="SSF50630">
    <property type="entry name" value="Acid proteases"/>
    <property type="match status" value="1"/>
</dbReference>
<feature type="disulfide bond" evidence="10">
    <location>
        <begin position="304"/>
        <end position="337"/>
    </location>
</feature>
<dbReference type="InterPro" id="IPR001461">
    <property type="entry name" value="Aspartic_peptidase_A1"/>
</dbReference>
<dbReference type="PROSITE" id="PS51767">
    <property type="entry name" value="PEPTIDASE_A1"/>
    <property type="match status" value="1"/>
</dbReference>
<protein>
    <recommendedName>
        <fullName evidence="3">pepsin A</fullName>
        <ecNumber evidence="3">3.4.23.1</ecNumber>
    </recommendedName>
</protein>
<dbReference type="InterPro" id="IPR033121">
    <property type="entry name" value="PEPTIDASE_A1"/>
</dbReference>
<evidence type="ECO:0000313" key="15">
    <source>
        <dbReference type="Proteomes" id="UP001346869"/>
    </source>
</evidence>
<dbReference type="PANTHER" id="PTHR47966:SF22">
    <property type="entry name" value="PEPSIN A-3-RELATED"/>
    <property type="match status" value="1"/>
</dbReference>
<dbReference type="AlphaFoldDB" id="A0AAN7XHM1"/>
<feature type="signal peptide" evidence="12">
    <location>
        <begin position="1"/>
        <end position="17"/>
    </location>
</feature>
<evidence type="ECO:0000256" key="9">
    <source>
        <dbReference type="PIRSR" id="PIRSR601461-1"/>
    </source>
</evidence>
<feature type="disulfide bond" evidence="10">
    <location>
        <begin position="261"/>
        <end position="265"/>
    </location>
</feature>
<organism evidence="14 15">
    <name type="scientific">Eleginops maclovinus</name>
    <name type="common">Patagonian blennie</name>
    <name type="synonym">Eleginus maclovinus</name>
    <dbReference type="NCBI Taxonomy" id="56733"/>
    <lineage>
        <taxon>Eukaryota</taxon>
        <taxon>Metazoa</taxon>
        <taxon>Chordata</taxon>
        <taxon>Craniata</taxon>
        <taxon>Vertebrata</taxon>
        <taxon>Euteleostomi</taxon>
        <taxon>Actinopterygii</taxon>
        <taxon>Neopterygii</taxon>
        <taxon>Teleostei</taxon>
        <taxon>Neoteleostei</taxon>
        <taxon>Acanthomorphata</taxon>
        <taxon>Eupercaria</taxon>
        <taxon>Perciformes</taxon>
        <taxon>Notothenioidei</taxon>
        <taxon>Eleginopidae</taxon>
        <taxon>Eleginops</taxon>
    </lineage>
</organism>
<dbReference type="Gene3D" id="2.40.70.10">
    <property type="entry name" value="Acid Proteases"/>
    <property type="match status" value="2"/>
</dbReference>
<evidence type="ECO:0000256" key="12">
    <source>
        <dbReference type="SAM" id="SignalP"/>
    </source>
</evidence>
<dbReference type="InterPro" id="IPR001969">
    <property type="entry name" value="Aspartic_peptidase_AS"/>
</dbReference>
<dbReference type="InterPro" id="IPR012848">
    <property type="entry name" value="Aspartic_peptidase_N"/>
</dbReference>
<comment type="caution">
    <text evidence="14">The sequence shown here is derived from an EMBL/GenBank/DDBJ whole genome shotgun (WGS) entry which is preliminary data.</text>
</comment>
<evidence type="ECO:0000256" key="8">
    <source>
        <dbReference type="ARBA" id="ARBA00023157"/>
    </source>
</evidence>
<evidence type="ECO:0000259" key="13">
    <source>
        <dbReference type="PROSITE" id="PS51767"/>
    </source>
</evidence>
<dbReference type="PANTHER" id="PTHR47966">
    <property type="entry name" value="BETA-SITE APP-CLEAVING ENZYME, ISOFORM A-RELATED"/>
    <property type="match status" value="1"/>
</dbReference>
<dbReference type="EMBL" id="JAUZQC010000011">
    <property type="protein sequence ID" value="KAK5863478.1"/>
    <property type="molecule type" value="Genomic_DNA"/>
</dbReference>
<evidence type="ECO:0000256" key="4">
    <source>
        <dbReference type="ARBA" id="ARBA00022670"/>
    </source>
</evidence>
<reference evidence="14 15" key="1">
    <citation type="journal article" date="2023" name="Genes (Basel)">
        <title>Chromosome-Level Genome Assembly and Circadian Gene Repertoire of the Patagonia Blennie Eleginops maclovinus-The Closest Ancestral Proxy of Antarctic Cryonotothenioids.</title>
        <authorList>
            <person name="Cheng C.C."/>
            <person name="Rivera-Colon A.G."/>
            <person name="Minhas B.F."/>
            <person name="Wilson L."/>
            <person name="Rayamajhi N."/>
            <person name="Vargas-Chacoff L."/>
            <person name="Catchen J.M."/>
        </authorList>
    </citation>
    <scope>NUCLEOTIDE SEQUENCE [LARGE SCALE GENOMIC DNA]</scope>
    <source>
        <strain evidence="14">JMC-PN-2008</strain>
    </source>
</reference>
<gene>
    <name evidence="14" type="ORF">PBY51_000507</name>
</gene>
<dbReference type="InterPro" id="IPR021109">
    <property type="entry name" value="Peptidase_aspartic_dom_sf"/>
</dbReference>
<feature type="active site" evidence="9">
    <location>
        <position position="88"/>
    </location>
</feature>
<evidence type="ECO:0000256" key="10">
    <source>
        <dbReference type="PIRSR" id="PIRSR601461-2"/>
    </source>
</evidence>
<proteinExistence type="inferred from homology"/>
<keyword evidence="7 11" id="KW-0378">Hydrolase</keyword>
<feature type="domain" description="Peptidase A1" evidence="13">
    <location>
        <begin position="70"/>
        <end position="374"/>
    </location>
</feature>
<dbReference type="EC" id="3.4.23.1" evidence="3"/>
<keyword evidence="8 10" id="KW-1015">Disulfide bond</keyword>
<dbReference type="Pfam" id="PF00026">
    <property type="entry name" value="Asp"/>
    <property type="match status" value="1"/>
</dbReference>
<dbReference type="Pfam" id="PF07966">
    <property type="entry name" value="A1_Propeptide"/>
    <property type="match status" value="1"/>
</dbReference>
<comment type="function">
    <text evidence="1">Shows particularly broad specificity; although bonds involving phenylalanine and leucine are preferred, many others are also cleaved to some extent.</text>
</comment>
<dbReference type="GO" id="GO:0007586">
    <property type="term" value="P:digestion"/>
    <property type="evidence" value="ECO:0007669"/>
    <property type="project" value="UniProtKB-KW"/>
</dbReference>